<reference evidence="2" key="1">
    <citation type="journal article" date="2012" name="PLoS Negl. Trop. Dis.">
        <title>A systematically improved high quality genome and transcriptome of the human blood fluke Schistosoma mansoni.</title>
        <authorList>
            <person name="Protasio A.V."/>
            <person name="Tsai I.J."/>
            <person name="Babbage A."/>
            <person name="Nichol S."/>
            <person name="Hunt M."/>
            <person name="Aslett M.A."/>
            <person name="De Silva N."/>
            <person name="Velarde G.S."/>
            <person name="Anderson T.J."/>
            <person name="Clark R.C."/>
            <person name="Davidson C."/>
            <person name="Dillon G.P."/>
            <person name="Holroyd N.E."/>
            <person name="LoVerde P.T."/>
            <person name="Lloyd C."/>
            <person name="McQuillan J."/>
            <person name="Oliveira G."/>
            <person name="Otto T.D."/>
            <person name="Parker-Manuel S.J."/>
            <person name="Quail M.A."/>
            <person name="Wilson R.A."/>
            <person name="Zerlotini A."/>
            <person name="Dunne D.W."/>
            <person name="Berriman M."/>
        </authorList>
    </citation>
    <scope>NUCLEOTIDE SEQUENCE [LARGE SCALE GENOMIC DNA]</scope>
    <source>
        <strain evidence="2">Puerto Rican</strain>
    </source>
</reference>
<dbReference type="STRING" id="6183.A0A3Q0KDD9"/>
<keyword evidence="2" id="KW-1185">Reference proteome</keyword>
<dbReference type="InterPro" id="IPR043155">
    <property type="entry name" value="VPS33_dom3b"/>
</dbReference>
<accession>A0A3Q0KDD9</accession>
<dbReference type="Gene3D" id="1.25.40.850">
    <property type="match status" value="1"/>
</dbReference>
<dbReference type="InterPro" id="IPR043154">
    <property type="entry name" value="Sec-1-like_dom1"/>
</dbReference>
<dbReference type="FunCoup" id="A0A3Q0KDD9">
    <property type="interactions" value="10"/>
</dbReference>
<dbReference type="Gene3D" id="3.90.830.10">
    <property type="entry name" value="Syntaxin Binding Protein 1, Chain A, domain 2"/>
    <property type="match status" value="1"/>
</dbReference>
<dbReference type="GO" id="GO:0016192">
    <property type="term" value="P:vesicle-mediated transport"/>
    <property type="evidence" value="ECO:0007669"/>
    <property type="project" value="InterPro"/>
</dbReference>
<evidence type="ECO:0000313" key="2">
    <source>
        <dbReference type="Proteomes" id="UP000008854"/>
    </source>
</evidence>
<dbReference type="Gene3D" id="3.40.50.1910">
    <property type="match status" value="2"/>
</dbReference>
<organism evidence="2 3">
    <name type="scientific">Schistosoma mansoni</name>
    <name type="common">Blood fluke</name>
    <dbReference type="NCBI Taxonomy" id="6183"/>
    <lineage>
        <taxon>Eukaryota</taxon>
        <taxon>Metazoa</taxon>
        <taxon>Spiralia</taxon>
        <taxon>Lophotrochozoa</taxon>
        <taxon>Platyhelminthes</taxon>
        <taxon>Trematoda</taxon>
        <taxon>Digenea</taxon>
        <taxon>Strigeidida</taxon>
        <taxon>Schistosomatoidea</taxon>
        <taxon>Schistosomatidae</taxon>
        <taxon>Schistosoma</taxon>
    </lineage>
</organism>
<dbReference type="ExpressionAtlas" id="A0A3Q0KDD9">
    <property type="expression patterns" value="baseline"/>
</dbReference>
<evidence type="ECO:0000256" key="1">
    <source>
        <dbReference type="ARBA" id="ARBA00009884"/>
    </source>
</evidence>
<dbReference type="Proteomes" id="UP000008854">
    <property type="component" value="Unassembled WGS sequence"/>
</dbReference>
<dbReference type="InterPro" id="IPR001619">
    <property type="entry name" value="Sec1-like"/>
</dbReference>
<dbReference type="InParanoid" id="A0A3Q0KDD9"/>
<dbReference type="SUPFAM" id="SSF56815">
    <property type="entry name" value="Sec1/munc18-like (SM) proteins"/>
    <property type="match status" value="1"/>
</dbReference>
<dbReference type="PANTHER" id="PTHR11679">
    <property type="entry name" value="VESICLE PROTEIN SORTING-ASSOCIATED"/>
    <property type="match status" value="1"/>
</dbReference>
<dbReference type="AlphaFoldDB" id="A0A3Q0KDD9"/>
<dbReference type="InterPro" id="IPR036045">
    <property type="entry name" value="Sec1-like_sf"/>
</dbReference>
<comment type="similarity">
    <text evidence="1">Belongs to the STXBP/unc-18/SEC1 family.</text>
</comment>
<dbReference type="InterPro" id="IPR027482">
    <property type="entry name" value="Sec1-like_dom2"/>
</dbReference>
<name>A0A3Q0KDD9_SCHMA</name>
<evidence type="ECO:0000313" key="3">
    <source>
        <dbReference type="WBParaSite" id="Smp_024000.1"/>
    </source>
</evidence>
<dbReference type="InterPro" id="IPR043127">
    <property type="entry name" value="Sec-1-like_dom3a"/>
</dbReference>
<proteinExistence type="inferred from homology"/>
<reference evidence="3" key="2">
    <citation type="submission" date="2018-12" db="UniProtKB">
        <authorList>
            <consortium name="WormBaseParasite"/>
        </authorList>
    </citation>
    <scope>IDENTIFICATION</scope>
    <source>
        <strain evidence="3">Puerto Rican</strain>
    </source>
</reference>
<dbReference type="Pfam" id="PF00995">
    <property type="entry name" value="Sec1"/>
    <property type="match status" value="2"/>
</dbReference>
<protein>
    <submittedName>
        <fullName evidence="3">Putative vacuolar protein sorting (Vps33)</fullName>
    </submittedName>
</protein>
<dbReference type="WBParaSite" id="Smp_024000.1">
    <property type="protein sequence ID" value="Smp_024000.1"/>
    <property type="gene ID" value="Smp_024000"/>
</dbReference>
<dbReference type="Gene3D" id="3.40.50.2060">
    <property type="match status" value="1"/>
</dbReference>
<sequence>MSFTTERLRQSVLREFGRVFSLLPGQKILLVDAQLLKAIDRIASMSILRQLSVTKVFKIAESPPKADYERIAYMIPPEFSSCLSVIKHCEVDQSKNIKRTRLIIFIPKETVAVTYLLESRGFLGQHLCTASLSLSWIQLDTDLLTLNLPTLFSDYYLYKDYCWPHYMGMELGRLLKLTSESDLAPMGCRIHAFGEASDVVAAGIRLYCIQSGLVSLDRKVPTINCNQSNYRSNVSVSDESILTPNNPLKMLGSQSSSSTSLPTTSARPPPLVLVFSRDLDYVTPLLVPMTFEALVHEVIGIELGQVELPPECADESTPQKQILDSAKLHYYKDVRDVHISRVHSLLLDWRGKLQDSRGDLEMQLVSQKSTVQHKQHSSPNLIQTTSTINNTYNLRNISTRLGPFLAKRRELSFLLACLEQVLCAMTLKERVEDLRTAQSLLLQSGSGGALAIGQVGIPSIDDDDDDGDSNAADSKRKFTPVSIGGSCGNLADVLNSLPMRLAIEWLTTHHGDHLIDGLRLVALNCVLHDGLGDELYEVMSRAIIHAAGQITFPMLEALSSLGLLYPRSKLPEISSTKTSITNNHPTDPQSSMFVAQTNNSTKKSSHSLTHTVAKLKLTQRQKSRYNYLHHLLQLSNWKQANRHVDRTVISPTYVYSGQHCPLVVRLLESVWSAGLLDSKFQSVKSNSSAAEQNHSDFELIAQPQLIEALKRMGLPSEVASNLGLVNLCDPTLTAAGYQHDIFFKKNRQNAPPPHPLPLVSTDQPIVVAFPGGCTYGEVAALRFVAKRRRWNLLIATSCMLTSRDLLQQAGKAAMNVNSL</sequence>